<reference evidence="2 3" key="1">
    <citation type="submission" date="2019-03" db="EMBL/GenBank/DDBJ databases">
        <title>Rhodosporidium diobovatum UCD-FST 08-225 genome sequencing, assembly, and annotation.</title>
        <authorList>
            <person name="Fakankun I.U."/>
            <person name="Fristensky B."/>
            <person name="Levin D.B."/>
        </authorList>
    </citation>
    <scope>NUCLEOTIDE SEQUENCE [LARGE SCALE GENOMIC DNA]</scope>
    <source>
        <strain evidence="2 3">UCD-FST 08-225</strain>
    </source>
</reference>
<accession>A0A5C5FPM1</accession>
<evidence type="ECO:0000256" key="1">
    <source>
        <dbReference type="SAM" id="MobiDB-lite"/>
    </source>
</evidence>
<feature type="region of interest" description="Disordered" evidence="1">
    <location>
        <begin position="448"/>
        <end position="548"/>
    </location>
</feature>
<protein>
    <submittedName>
        <fullName evidence="2">Proteophosphoglycan ppg4</fullName>
    </submittedName>
</protein>
<evidence type="ECO:0000313" key="2">
    <source>
        <dbReference type="EMBL" id="TNY18272.1"/>
    </source>
</evidence>
<dbReference type="Proteomes" id="UP000311382">
    <property type="component" value="Unassembled WGS sequence"/>
</dbReference>
<feature type="compositionally biased region" description="Low complexity" evidence="1">
    <location>
        <begin position="449"/>
        <end position="543"/>
    </location>
</feature>
<dbReference type="OrthoDB" id="2522796at2759"/>
<feature type="region of interest" description="Disordered" evidence="1">
    <location>
        <begin position="567"/>
        <end position="587"/>
    </location>
</feature>
<proteinExistence type="predicted"/>
<dbReference type="EMBL" id="SOZI01000147">
    <property type="protein sequence ID" value="TNY18272.1"/>
    <property type="molecule type" value="Genomic_DNA"/>
</dbReference>
<dbReference type="STRING" id="5288.A0A5C5FPM1"/>
<name>A0A5C5FPM1_9BASI</name>
<comment type="caution">
    <text evidence="2">The sequence shown here is derived from an EMBL/GenBank/DDBJ whole genome shotgun (WGS) entry which is preliminary data.</text>
</comment>
<gene>
    <name evidence="2" type="ORF">DMC30DRAFT_63936</name>
</gene>
<keyword evidence="3" id="KW-1185">Reference proteome</keyword>
<evidence type="ECO:0000313" key="3">
    <source>
        <dbReference type="Proteomes" id="UP000311382"/>
    </source>
</evidence>
<organism evidence="2 3">
    <name type="scientific">Rhodotorula diobovata</name>
    <dbReference type="NCBI Taxonomy" id="5288"/>
    <lineage>
        <taxon>Eukaryota</taxon>
        <taxon>Fungi</taxon>
        <taxon>Dikarya</taxon>
        <taxon>Basidiomycota</taxon>
        <taxon>Pucciniomycotina</taxon>
        <taxon>Microbotryomycetes</taxon>
        <taxon>Sporidiobolales</taxon>
        <taxon>Sporidiobolaceae</taxon>
        <taxon>Rhodotorula</taxon>
    </lineage>
</organism>
<sequence>MQRAAQANRLTRTGLAYGPRPLARTACRHFAWSSDALDLAPRPALRSLSLSLSSPFSRLRPSHAPSHTPSFTSLSSQAAMRLTPVLLVAGAGALGASASAHPQPLDVSPAHAHSLEARSPLSLSIGGLNLCIGLFCNRPSRSWKCSGSGRDGYSVDYNGNSRPSWAPSGFLYFGADVGWAPPKGWACSKSWDVPDPLHGKLDLITWWKPTSSWLDARVGLNLGFTAPSWWGIVLAPSKGWTCSGNGKDGFSVDIHGSGRPSWAPSGWLYFGSAIGWAPPAGWTCSSSFALPSAFIDVLHLVPWWKPSTAWLDAHAGVGLDFTPPAWWGIAVVPSKSWKCNGGGRDGYEVDADGHSAPSWVPAGWAWFGAGFGWQPVKGWSCGSTWEVPIQWRKTCSKASWWTPPSNWLTKHKSHEFGWSLPTHWGVDSCGCSCGCGAGDQGITTSRPVATTSLARTTTTARATTTARTTTTSHKPSSSSTTKAASTTSKKPASTTSKKPIASTSSSKAAPTTSKQPAASTTSKRPSTPTSKPAATTKPATTKTVTYTNEASTVTLPGDVVTVTRTVSVSNPTPTGRPSQGWSCDGSGKDGWEVDWQGNGRPSQYPEGWYWFGVAIGWAPGASWSCSSTWTPSSHQVTVIISSQVSWWLPPASWKLPSHVNCPAHWTSRGWIDRRIPSASWQCDGSGEDGYDLDHQGHGRPSGAALGFKYFGREHGWQPCKAFELPSADWVAPSWWNAHRAVWWRPTKRWNLRHSFKCPTFWRSSRSYLRGSWVWH</sequence>
<dbReference type="AlphaFoldDB" id="A0A5C5FPM1"/>